<dbReference type="GO" id="GO:0001042">
    <property type="term" value="F:RNA polymerase I core binding"/>
    <property type="evidence" value="ECO:0007669"/>
    <property type="project" value="TreeGrafter"/>
</dbReference>
<keyword evidence="4" id="KW-1185">Reference proteome</keyword>
<dbReference type="PANTHER" id="PTHR12790">
    <property type="entry name" value="TRANSCRIPTION INITIATION FACTOR IA RRN3"/>
    <property type="match status" value="1"/>
</dbReference>
<evidence type="ECO:0008006" key="5">
    <source>
        <dbReference type="Google" id="ProtNLM"/>
    </source>
</evidence>
<feature type="non-terminal residue" evidence="3">
    <location>
        <position position="506"/>
    </location>
</feature>
<feature type="region of interest" description="Disordered" evidence="2">
    <location>
        <begin position="466"/>
        <end position="506"/>
    </location>
</feature>
<reference evidence="3 4" key="1">
    <citation type="submission" date="2019-08" db="EMBL/GenBank/DDBJ databases">
        <title>A chromosome-level genome assembly, high-density linkage maps, and genome scans reveal the genomic architecture of hybrid incompatibilities underlying speciation via character displacement in darters (Percidae: Etheostominae).</title>
        <authorList>
            <person name="Moran R.L."/>
            <person name="Catchen J.M."/>
            <person name="Fuller R.C."/>
        </authorList>
    </citation>
    <scope>NUCLEOTIDE SEQUENCE [LARGE SCALE GENOMIC DNA]</scope>
    <source>
        <strain evidence="3">EspeVRDwgs_2016</strain>
        <tissue evidence="3">Muscle</tissue>
    </source>
</reference>
<dbReference type="Proteomes" id="UP000327493">
    <property type="component" value="Chromosome 15"/>
</dbReference>
<protein>
    <recommendedName>
        <fullName evidence="5">RRN3 homolog, RNA polymerase I transcription factor</fullName>
    </recommendedName>
</protein>
<evidence type="ECO:0000256" key="1">
    <source>
        <dbReference type="ARBA" id="ARBA00010098"/>
    </source>
</evidence>
<dbReference type="PANTHER" id="PTHR12790:SF0">
    <property type="entry name" value="RNA POLYMERASE I-SPECIFIC TRANSCRIPTION INITIATION FACTOR RRN3-RELATED"/>
    <property type="match status" value="1"/>
</dbReference>
<dbReference type="AlphaFoldDB" id="A0A5J5CYT1"/>
<evidence type="ECO:0000256" key="2">
    <source>
        <dbReference type="SAM" id="MobiDB-lite"/>
    </source>
</evidence>
<dbReference type="GO" id="GO:0005634">
    <property type="term" value="C:nucleus"/>
    <property type="evidence" value="ECO:0007669"/>
    <property type="project" value="TreeGrafter"/>
</dbReference>
<organism evidence="3 4">
    <name type="scientific">Etheostoma spectabile</name>
    <name type="common">orangethroat darter</name>
    <dbReference type="NCBI Taxonomy" id="54343"/>
    <lineage>
        <taxon>Eukaryota</taxon>
        <taxon>Metazoa</taxon>
        <taxon>Chordata</taxon>
        <taxon>Craniata</taxon>
        <taxon>Vertebrata</taxon>
        <taxon>Euteleostomi</taxon>
        <taxon>Actinopterygii</taxon>
        <taxon>Neopterygii</taxon>
        <taxon>Teleostei</taxon>
        <taxon>Neoteleostei</taxon>
        <taxon>Acanthomorphata</taxon>
        <taxon>Eupercaria</taxon>
        <taxon>Perciformes</taxon>
        <taxon>Percoidei</taxon>
        <taxon>Percidae</taxon>
        <taxon>Etheostomatinae</taxon>
        <taxon>Etheostoma</taxon>
    </lineage>
</organism>
<name>A0A5J5CYT1_9PERO</name>
<dbReference type="Pfam" id="PF05327">
    <property type="entry name" value="RRN3"/>
    <property type="match status" value="2"/>
</dbReference>
<sequence>MEIDARDFLNSPPVKTVRFGGSVAETLAKHKQDAQIINWLQEFRSSVTQLTKDHEQLIYTILRIPWVGRSQAVVEEYMAFLGNLVSAQTVYLCACLRMVCFLFPERVTICEAGVDISDSDDEDENLPRNFDRCHQALQLITRYVPSTSRFLMPILHENFPFIQKSSRTLECYVHNVLRVTVYIPSIRRDALELIIGKMLKLDVSASRSDIEEAEENAVQNQRAEESTEEGLFDMVTPSPGLRIPPVADRLDSLMAVLMAYIKDFCHVNGSLSVERTKDLYRDLLSVFDKLILPTHASCHVQYTLFYLCSFRVILQSPSQPAVLRQAAAGTVRGCLDLLVSWTHRYIDSQDSSGRQACCDISLHGPFYTACQAVFYTLIFRHRALLEGNMKTGRTRSGPLIEPLYQVWEEVSDAELLPPKTGQQRVDSAGLKGRADMTLSQQVDSAGLKARADMTLSQRLDSAGLKARADMTLSQRGSREDEDDFLRGETPQTEGIVGMTPSSYDSS</sequence>
<dbReference type="GO" id="GO:0006361">
    <property type="term" value="P:transcription initiation at RNA polymerase I promoter"/>
    <property type="evidence" value="ECO:0007669"/>
    <property type="project" value="InterPro"/>
</dbReference>
<comment type="caution">
    <text evidence="3">The sequence shown here is derived from an EMBL/GenBank/DDBJ whole genome shotgun (WGS) entry which is preliminary data.</text>
</comment>
<accession>A0A5J5CYT1</accession>
<dbReference type="GO" id="GO:0001181">
    <property type="term" value="F:RNA polymerase I general transcription initiation factor activity"/>
    <property type="evidence" value="ECO:0007669"/>
    <property type="project" value="InterPro"/>
</dbReference>
<evidence type="ECO:0000313" key="4">
    <source>
        <dbReference type="Proteomes" id="UP000327493"/>
    </source>
</evidence>
<proteinExistence type="inferred from homology"/>
<comment type="similarity">
    <text evidence="1">Belongs to the RRN3 family.</text>
</comment>
<dbReference type="EMBL" id="VOFY01000015">
    <property type="protein sequence ID" value="KAA8585770.1"/>
    <property type="molecule type" value="Genomic_DNA"/>
</dbReference>
<evidence type="ECO:0000313" key="3">
    <source>
        <dbReference type="EMBL" id="KAA8585770.1"/>
    </source>
</evidence>
<gene>
    <name evidence="3" type="ORF">FQN60_004464</name>
</gene>
<dbReference type="InterPro" id="IPR007991">
    <property type="entry name" value="RNA_pol_I_trans_ini_fac_RRN3"/>
</dbReference>